<evidence type="ECO:0008006" key="2">
    <source>
        <dbReference type="Google" id="ProtNLM"/>
    </source>
</evidence>
<dbReference type="RefSeq" id="WP_095983682.1">
    <property type="nucleotide sequence ID" value="NZ_CP022098.1"/>
</dbReference>
<dbReference type="AlphaFoldDB" id="A0A250IUT7"/>
<sequence length="262" mass="28678">MADEKHWTSDRLGPFHLGASHDDLGPGLGRLYEAWHTDTGAPVLLLRPGGDVNWQPEGPWRVQLFFDPNWSSVVVKVEEAPAPLDVSDLANLLVMTTAAVTRVEDNPQVRAHLAASRGGDAKPSAPHTGRKSVFRQEMALAGLAMLSLGLGVWLYVEKHPNTPPQPTASLDSGVRSPKKAPYFIDSEESGATDIAYPLPEKPFQNQLIPPCNVKKRGEVAINNGCWVALEQRPPCEDDQAEYKGKCYLPVARKDRPPQSVQP</sequence>
<name>A0A250IUT7_9BACT</name>
<gene>
    <name evidence="1" type="ORF">CYFUS_000412</name>
</gene>
<protein>
    <recommendedName>
        <fullName evidence="2">Protein kinase</fullName>
    </recommendedName>
</protein>
<organism evidence="1">
    <name type="scientific">Cystobacter fuscus</name>
    <dbReference type="NCBI Taxonomy" id="43"/>
    <lineage>
        <taxon>Bacteria</taxon>
        <taxon>Pseudomonadati</taxon>
        <taxon>Myxococcota</taxon>
        <taxon>Myxococcia</taxon>
        <taxon>Myxococcales</taxon>
        <taxon>Cystobacterineae</taxon>
        <taxon>Archangiaceae</taxon>
        <taxon>Cystobacter</taxon>
    </lineage>
</organism>
<dbReference type="Proteomes" id="UP000217257">
    <property type="component" value="Chromosome"/>
</dbReference>
<dbReference type="EMBL" id="CP022098">
    <property type="protein sequence ID" value="ATB35000.1"/>
    <property type="molecule type" value="Genomic_DNA"/>
</dbReference>
<dbReference type="KEGG" id="cfus:CYFUS_000412"/>
<evidence type="ECO:0000313" key="1">
    <source>
        <dbReference type="EMBL" id="ATB35000.1"/>
    </source>
</evidence>
<accession>A0A250IUT7</accession>
<proteinExistence type="predicted"/>
<reference evidence="1" key="1">
    <citation type="submission" date="2017-06" db="EMBL/GenBank/DDBJ databases">
        <title>Sequencing and comparative analysis of myxobacterial genomes.</title>
        <authorList>
            <person name="Rupp O."/>
            <person name="Goesmann A."/>
            <person name="Sogaard-Andersen L."/>
        </authorList>
    </citation>
    <scope>NUCLEOTIDE SEQUENCE [LARGE SCALE GENOMIC DNA]</scope>
    <source>
        <strain evidence="1">DSM 52655</strain>
    </source>
</reference>